<sequence>MLNQYETVFICTPVLSEPQVKETVKKFKDIITSNGGEMVNEENWGMKKLAYPIQKKSTGFYNLFEFKAEPSLIKKFEIELRREERIIRFMTVKLDKYAVEYSEKRRRLQKEKTENKEG</sequence>
<dbReference type="SUPFAM" id="SSF54995">
    <property type="entry name" value="Ribosomal protein S6"/>
    <property type="match status" value="1"/>
</dbReference>
<evidence type="ECO:0000256" key="1">
    <source>
        <dbReference type="ARBA" id="ARBA00009512"/>
    </source>
</evidence>
<evidence type="ECO:0000256" key="3">
    <source>
        <dbReference type="ARBA" id="ARBA00023274"/>
    </source>
</evidence>
<organism evidence="7 8">
    <name type="scientific">Tangfeifania diversioriginum</name>
    <dbReference type="NCBI Taxonomy" id="1168035"/>
    <lineage>
        <taxon>Bacteria</taxon>
        <taxon>Pseudomonadati</taxon>
        <taxon>Bacteroidota</taxon>
        <taxon>Bacteroidia</taxon>
        <taxon>Marinilabiliales</taxon>
        <taxon>Prolixibacteraceae</taxon>
        <taxon>Tangfeifania</taxon>
    </lineage>
</organism>
<dbReference type="InterPro" id="IPR035980">
    <property type="entry name" value="Ribosomal_bS6_sf"/>
</dbReference>
<name>A0A1M6K421_9BACT</name>
<dbReference type="InterPro" id="IPR020814">
    <property type="entry name" value="Ribosomal_S6_plastid/chlpt"/>
</dbReference>
<evidence type="ECO:0000256" key="4">
    <source>
        <dbReference type="ARBA" id="ARBA00035104"/>
    </source>
</evidence>
<dbReference type="PANTHER" id="PTHR21011:SF1">
    <property type="entry name" value="SMALL RIBOSOMAL SUBUNIT PROTEIN BS6M"/>
    <property type="match status" value="1"/>
</dbReference>
<evidence type="ECO:0000256" key="2">
    <source>
        <dbReference type="ARBA" id="ARBA00022980"/>
    </source>
</evidence>
<gene>
    <name evidence="6" type="primary">rpsF</name>
    <name evidence="7" type="ORF">SAMN05444280_12228</name>
</gene>
<keyword evidence="6" id="KW-0694">RNA-binding</keyword>
<dbReference type="Proteomes" id="UP000184050">
    <property type="component" value="Unassembled WGS sequence"/>
</dbReference>
<dbReference type="PANTHER" id="PTHR21011">
    <property type="entry name" value="MITOCHONDRIAL 28S RIBOSOMAL PROTEIN S6"/>
    <property type="match status" value="1"/>
</dbReference>
<dbReference type="Pfam" id="PF01250">
    <property type="entry name" value="Ribosomal_S6"/>
    <property type="match status" value="1"/>
</dbReference>
<keyword evidence="6" id="KW-0699">rRNA-binding</keyword>
<dbReference type="InterPro" id="IPR014717">
    <property type="entry name" value="Transl_elong_EF1B/ribsomal_bS6"/>
</dbReference>
<keyword evidence="8" id="KW-1185">Reference proteome</keyword>
<dbReference type="AlphaFoldDB" id="A0A1M6K421"/>
<dbReference type="NCBIfam" id="TIGR00166">
    <property type="entry name" value="S6"/>
    <property type="match status" value="1"/>
</dbReference>
<dbReference type="InterPro" id="IPR000529">
    <property type="entry name" value="Ribosomal_bS6"/>
</dbReference>
<accession>A0A1M6K421</accession>
<dbReference type="OrthoDB" id="9812702at2"/>
<dbReference type="STRING" id="1168035.SAMN05444280_12228"/>
<dbReference type="GO" id="GO:0005737">
    <property type="term" value="C:cytoplasm"/>
    <property type="evidence" value="ECO:0007669"/>
    <property type="project" value="UniProtKB-ARBA"/>
</dbReference>
<dbReference type="GO" id="GO:0003735">
    <property type="term" value="F:structural constituent of ribosome"/>
    <property type="evidence" value="ECO:0007669"/>
    <property type="project" value="InterPro"/>
</dbReference>
<proteinExistence type="inferred from homology"/>
<dbReference type="GO" id="GO:0006412">
    <property type="term" value="P:translation"/>
    <property type="evidence" value="ECO:0007669"/>
    <property type="project" value="UniProtKB-UniRule"/>
</dbReference>
<keyword evidence="3 6" id="KW-0687">Ribonucleoprotein</keyword>
<dbReference type="EMBL" id="FQZE01000022">
    <property type="protein sequence ID" value="SHJ53679.1"/>
    <property type="molecule type" value="Genomic_DNA"/>
</dbReference>
<dbReference type="CDD" id="cd00473">
    <property type="entry name" value="bS6"/>
    <property type="match status" value="1"/>
</dbReference>
<evidence type="ECO:0000256" key="6">
    <source>
        <dbReference type="HAMAP-Rule" id="MF_00360"/>
    </source>
</evidence>
<evidence type="ECO:0000256" key="5">
    <source>
        <dbReference type="ARBA" id="ARBA00035294"/>
    </source>
</evidence>
<evidence type="ECO:0000313" key="7">
    <source>
        <dbReference type="EMBL" id="SHJ53679.1"/>
    </source>
</evidence>
<dbReference type="HAMAP" id="MF_00360">
    <property type="entry name" value="Ribosomal_bS6"/>
    <property type="match status" value="1"/>
</dbReference>
<dbReference type="RefSeq" id="WP_139279587.1">
    <property type="nucleotide sequence ID" value="NZ_FQZE01000022.1"/>
</dbReference>
<comment type="similarity">
    <text evidence="1 6">Belongs to the bacterial ribosomal protein bS6 family.</text>
</comment>
<dbReference type="GO" id="GO:0005840">
    <property type="term" value="C:ribosome"/>
    <property type="evidence" value="ECO:0007669"/>
    <property type="project" value="UniProtKB-KW"/>
</dbReference>
<dbReference type="Gene3D" id="3.30.70.60">
    <property type="match status" value="1"/>
</dbReference>
<reference evidence="7 8" key="1">
    <citation type="submission" date="2016-11" db="EMBL/GenBank/DDBJ databases">
        <authorList>
            <person name="Jaros S."/>
            <person name="Januszkiewicz K."/>
            <person name="Wedrychowicz H."/>
        </authorList>
    </citation>
    <scope>NUCLEOTIDE SEQUENCE [LARGE SCALE GENOMIC DNA]</scope>
    <source>
        <strain evidence="7 8">DSM 27063</strain>
    </source>
</reference>
<protein>
    <recommendedName>
        <fullName evidence="5 6">Small ribosomal subunit protein bS6</fullName>
    </recommendedName>
</protein>
<evidence type="ECO:0000313" key="8">
    <source>
        <dbReference type="Proteomes" id="UP000184050"/>
    </source>
</evidence>
<comment type="function">
    <text evidence="4 6">Binds together with bS18 to 16S ribosomal RNA.</text>
</comment>
<dbReference type="GO" id="GO:0070181">
    <property type="term" value="F:small ribosomal subunit rRNA binding"/>
    <property type="evidence" value="ECO:0007669"/>
    <property type="project" value="TreeGrafter"/>
</dbReference>
<dbReference type="GO" id="GO:1990904">
    <property type="term" value="C:ribonucleoprotein complex"/>
    <property type="evidence" value="ECO:0007669"/>
    <property type="project" value="UniProtKB-KW"/>
</dbReference>
<keyword evidence="2 6" id="KW-0689">Ribosomal protein</keyword>